<dbReference type="AlphaFoldDB" id="A9KSV8"/>
<dbReference type="PANTHER" id="PTHR43031:SF1">
    <property type="entry name" value="PYRIDINE NUCLEOTIDE-DISULPHIDE OXIDOREDUCTASE"/>
    <property type="match status" value="1"/>
</dbReference>
<dbReference type="Proteomes" id="UP000000370">
    <property type="component" value="Chromosome"/>
</dbReference>
<dbReference type="EMBL" id="CP000885">
    <property type="protein sequence ID" value="ABX40752.1"/>
    <property type="molecule type" value="Genomic_DNA"/>
</dbReference>
<proteinExistence type="predicted"/>
<dbReference type="eggNOG" id="COG0607">
    <property type="taxonomic scope" value="Bacteria"/>
</dbReference>
<keyword evidence="3" id="KW-1185">Reference proteome</keyword>
<dbReference type="PROSITE" id="PS50206">
    <property type="entry name" value="RHODANESE_3"/>
    <property type="match status" value="1"/>
</dbReference>
<feature type="domain" description="Rhodanese" evidence="1">
    <location>
        <begin position="16"/>
        <end position="100"/>
    </location>
</feature>
<dbReference type="KEGG" id="cpy:Cphy_0365"/>
<dbReference type="InterPro" id="IPR036873">
    <property type="entry name" value="Rhodanese-like_dom_sf"/>
</dbReference>
<dbReference type="HOGENOM" id="CLU_089574_13_2_9"/>
<dbReference type="SMART" id="SM00450">
    <property type="entry name" value="RHOD"/>
    <property type="match status" value="1"/>
</dbReference>
<dbReference type="RefSeq" id="WP_012198395.1">
    <property type="nucleotide sequence ID" value="NC_010001.1"/>
</dbReference>
<evidence type="ECO:0000313" key="2">
    <source>
        <dbReference type="EMBL" id="ABX40752.1"/>
    </source>
</evidence>
<organism evidence="2 3">
    <name type="scientific">Lachnoclostridium phytofermentans (strain ATCC 700394 / DSM 18823 / ISDg)</name>
    <name type="common">Clostridium phytofermentans</name>
    <dbReference type="NCBI Taxonomy" id="357809"/>
    <lineage>
        <taxon>Bacteria</taxon>
        <taxon>Bacillati</taxon>
        <taxon>Bacillota</taxon>
        <taxon>Clostridia</taxon>
        <taxon>Lachnospirales</taxon>
        <taxon>Lachnospiraceae</taxon>
    </lineage>
</organism>
<dbReference type="InterPro" id="IPR001763">
    <property type="entry name" value="Rhodanese-like_dom"/>
</dbReference>
<dbReference type="Pfam" id="PF00581">
    <property type="entry name" value="Rhodanese"/>
    <property type="match status" value="1"/>
</dbReference>
<dbReference type="PANTHER" id="PTHR43031">
    <property type="entry name" value="FAD-DEPENDENT OXIDOREDUCTASE"/>
    <property type="match status" value="1"/>
</dbReference>
<dbReference type="OrthoDB" id="9800872at2"/>
<sequence length="100" mass="11664">MYFEGVRLDEISRYIDRKDAIIVDLRKKEDYDKGHIPNAVSVPYTSSEELAEKVRYFKVIILYCYRGNLSMLAARDLSGIQGKVYHICGGIHAYPYRLER</sequence>
<dbReference type="STRING" id="357809.Cphy_0365"/>
<dbReference type="CDD" id="cd00158">
    <property type="entry name" value="RHOD"/>
    <property type="match status" value="1"/>
</dbReference>
<accession>A9KSV8</accession>
<dbReference type="Gene3D" id="3.40.250.10">
    <property type="entry name" value="Rhodanese-like domain"/>
    <property type="match status" value="1"/>
</dbReference>
<name>A9KSV8_LACP7</name>
<protein>
    <submittedName>
        <fullName evidence="2">Rhodanese domain protein</fullName>
    </submittedName>
</protein>
<dbReference type="SUPFAM" id="SSF52821">
    <property type="entry name" value="Rhodanese/Cell cycle control phosphatase"/>
    <property type="match status" value="1"/>
</dbReference>
<evidence type="ECO:0000259" key="1">
    <source>
        <dbReference type="PROSITE" id="PS50206"/>
    </source>
</evidence>
<reference evidence="3" key="1">
    <citation type="submission" date="2007-11" db="EMBL/GenBank/DDBJ databases">
        <title>Complete genome sequence of Clostridium phytofermentans ISDg.</title>
        <authorList>
            <person name="Leschine S.B."/>
            <person name="Warnick T.A."/>
            <person name="Blanchard J.L."/>
            <person name="Schnell D.J."/>
            <person name="Petit E.L."/>
            <person name="LaTouf W.G."/>
            <person name="Copeland A."/>
            <person name="Lucas S."/>
            <person name="Lapidus A."/>
            <person name="Barry K."/>
            <person name="Glavina del Rio T."/>
            <person name="Dalin E."/>
            <person name="Tice H."/>
            <person name="Pitluck S."/>
            <person name="Kiss H."/>
            <person name="Brettin T."/>
            <person name="Bruce D."/>
            <person name="Detter J.C."/>
            <person name="Han C."/>
            <person name="Kuske C."/>
            <person name="Schmutz J."/>
            <person name="Larimer F."/>
            <person name="Land M."/>
            <person name="Hauser L."/>
            <person name="Kyrpides N."/>
            <person name="Kim E.A."/>
            <person name="Richardson P."/>
        </authorList>
    </citation>
    <scope>NUCLEOTIDE SEQUENCE [LARGE SCALE GENOMIC DNA]</scope>
    <source>
        <strain evidence="3">ATCC 700394 / DSM 18823 / ISDg</strain>
    </source>
</reference>
<dbReference type="InterPro" id="IPR050229">
    <property type="entry name" value="GlpE_sulfurtransferase"/>
</dbReference>
<gene>
    <name evidence="2" type="ordered locus">Cphy_0365</name>
</gene>
<evidence type="ECO:0000313" key="3">
    <source>
        <dbReference type="Proteomes" id="UP000000370"/>
    </source>
</evidence>